<evidence type="ECO:0000256" key="7">
    <source>
        <dbReference type="ARBA" id="ARBA00022833"/>
    </source>
</evidence>
<comment type="subcellular location">
    <subcellularLocation>
        <location evidence="11">Cell membrane</location>
        <topology evidence="11">Multi-pass membrane protein</topology>
    </subcellularLocation>
</comment>
<keyword evidence="5 11" id="KW-0479">Metal-binding</keyword>
<evidence type="ECO:0000256" key="6">
    <source>
        <dbReference type="ARBA" id="ARBA00022801"/>
    </source>
</evidence>
<evidence type="ECO:0000256" key="5">
    <source>
        <dbReference type="ARBA" id="ARBA00022723"/>
    </source>
</evidence>
<reference evidence="14 15" key="1">
    <citation type="journal article" date="2012" name="Stand. Genomic Sci.">
        <title>Complete genome sequence of the sulfur compounds oxidizing chemolithoautotroph Sulfuricurvum kujiense type strain (YK-1(T)).</title>
        <authorList>
            <person name="Han C."/>
            <person name="Kotsyurbenko O."/>
            <person name="Chertkov O."/>
            <person name="Held B."/>
            <person name="Lapidus A."/>
            <person name="Nolan M."/>
            <person name="Lucas S."/>
            <person name="Hammon N."/>
            <person name="Deshpande S."/>
            <person name="Cheng J.F."/>
            <person name="Tapia R."/>
            <person name="Goodwin L.A."/>
            <person name="Pitluck S."/>
            <person name="Liolios K."/>
            <person name="Pagani I."/>
            <person name="Ivanova N."/>
            <person name="Mavromatis K."/>
            <person name="Mikhailova N."/>
            <person name="Pati A."/>
            <person name="Chen A."/>
            <person name="Palaniappan K."/>
            <person name="Land M."/>
            <person name="Hauser L."/>
            <person name="Chang Y.J."/>
            <person name="Jeffries C.D."/>
            <person name="Brambilla E.M."/>
            <person name="Rohde M."/>
            <person name="Spring S."/>
            <person name="Sikorski J."/>
            <person name="Goker M."/>
            <person name="Woyke T."/>
            <person name="Bristow J."/>
            <person name="Eisen J.A."/>
            <person name="Markowitz V."/>
            <person name="Hugenholtz P."/>
            <person name="Kyrpides N.C."/>
            <person name="Klenk H.P."/>
            <person name="Detter J.C."/>
        </authorList>
    </citation>
    <scope>NUCLEOTIDE SEQUENCE [LARGE SCALE GENOMIC DNA]</scope>
    <source>
        <strain evidence="15">ATCC BAA-921 / DSM 16994 / JCM 11577 / YK-1</strain>
    </source>
</reference>
<evidence type="ECO:0000313" key="14">
    <source>
        <dbReference type="EMBL" id="ADR33660.1"/>
    </source>
</evidence>
<name>E4U2S5_SULKY</name>
<dbReference type="NCBIfam" id="NF002826">
    <property type="entry name" value="PRK03001.1"/>
    <property type="match status" value="1"/>
</dbReference>
<sequence>MEQIKTFLLLGSLSVLLVFIGGYLGGQGGMVLALLFAGGMNFYAYYFSDKMILKHYNAQEVDPREAPMLYRVVERLAERGSLPMPKVYIIHDHIPNAFATGRNPEHAAVAITTGLLELLNEDEIEGVMAHELSHVGHRDILIATIAATIAGAVAFIANMLQFGAMFGNRNNRNGNPILMIAMAIILPLAASIIQMTISRSREFMADEGAARLTGHPEWLQDALIKLSNYNLRGEVQGATPENAHMFIISPFDGKNISFANLFRTHPTTEQRLERLEQLKREFNTLQERNKLYDRHYV</sequence>
<proteinExistence type="inferred from homology"/>
<dbReference type="GO" id="GO:0004222">
    <property type="term" value="F:metalloendopeptidase activity"/>
    <property type="evidence" value="ECO:0007669"/>
    <property type="project" value="UniProtKB-UniRule"/>
</dbReference>
<feature type="transmembrane region" description="Helical" evidence="11">
    <location>
        <begin position="177"/>
        <end position="197"/>
    </location>
</feature>
<keyword evidence="9 11" id="KW-0482">Metalloprotease</keyword>
<dbReference type="STRING" id="709032.Sulku_0997"/>
<dbReference type="EC" id="3.4.24.-" evidence="11"/>
<keyword evidence="10 11" id="KW-0472">Membrane</keyword>
<feature type="binding site" evidence="11">
    <location>
        <position position="130"/>
    </location>
    <ligand>
        <name>Zn(2+)</name>
        <dbReference type="ChEBI" id="CHEBI:29105"/>
        <note>catalytic</note>
    </ligand>
</feature>
<evidence type="ECO:0000256" key="10">
    <source>
        <dbReference type="ARBA" id="ARBA00023136"/>
    </source>
</evidence>
<comment type="cofactor">
    <cofactor evidence="11">
        <name>Zn(2+)</name>
        <dbReference type="ChEBI" id="CHEBI:29105"/>
    </cofactor>
    <text evidence="11">Binds 1 zinc ion per subunit.</text>
</comment>
<organism evidence="14 15">
    <name type="scientific">Sulfuricurvum kujiense (strain ATCC BAA-921 / DSM 16994 / JCM 11577 / YK-1)</name>
    <dbReference type="NCBI Taxonomy" id="709032"/>
    <lineage>
        <taxon>Bacteria</taxon>
        <taxon>Pseudomonadati</taxon>
        <taxon>Campylobacterota</taxon>
        <taxon>Epsilonproteobacteria</taxon>
        <taxon>Campylobacterales</taxon>
        <taxon>Sulfurimonadaceae</taxon>
        <taxon>Sulfuricurvum</taxon>
    </lineage>
</organism>
<dbReference type="PANTHER" id="PTHR43221:SF2">
    <property type="entry name" value="PROTEASE HTPX HOMOLOG"/>
    <property type="match status" value="1"/>
</dbReference>
<dbReference type="InterPro" id="IPR022919">
    <property type="entry name" value="Pept_M48_protease_HtpX"/>
</dbReference>
<dbReference type="Pfam" id="PF01435">
    <property type="entry name" value="Peptidase_M48"/>
    <property type="match status" value="1"/>
</dbReference>
<feature type="binding site" evidence="11">
    <location>
        <position position="202"/>
    </location>
    <ligand>
        <name>Zn(2+)</name>
        <dbReference type="ChEBI" id="CHEBI:29105"/>
        <note>catalytic</note>
    </ligand>
</feature>
<dbReference type="GO" id="GO:0006508">
    <property type="term" value="P:proteolysis"/>
    <property type="evidence" value="ECO:0007669"/>
    <property type="project" value="UniProtKB-KW"/>
</dbReference>
<feature type="domain" description="Peptidase M48" evidence="13">
    <location>
        <begin position="64"/>
        <end position="278"/>
    </location>
</feature>
<dbReference type="Gene3D" id="3.30.2010.10">
    <property type="entry name" value="Metalloproteases ('zincins'), catalytic domain"/>
    <property type="match status" value="1"/>
</dbReference>
<keyword evidence="4 11" id="KW-0812">Transmembrane</keyword>
<evidence type="ECO:0000256" key="8">
    <source>
        <dbReference type="ARBA" id="ARBA00022989"/>
    </source>
</evidence>
<evidence type="ECO:0000313" key="15">
    <source>
        <dbReference type="Proteomes" id="UP000008721"/>
    </source>
</evidence>
<evidence type="ECO:0000256" key="3">
    <source>
        <dbReference type="ARBA" id="ARBA00022670"/>
    </source>
</evidence>
<feature type="active site" evidence="11">
    <location>
        <position position="131"/>
    </location>
</feature>
<evidence type="ECO:0000256" key="12">
    <source>
        <dbReference type="SAM" id="Coils"/>
    </source>
</evidence>
<keyword evidence="15" id="KW-1185">Reference proteome</keyword>
<dbReference type="GO" id="GO:0005886">
    <property type="term" value="C:plasma membrane"/>
    <property type="evidence" value="ECO:0007669"/>
    <property type="project" value="UniProtKB-SubCell"/>
</dbReference>
<keyword evidence="3 11" id="KW-0645">Protease</keyword>
<evidence type="ECO:0000259" key="13">
    <source>
        <dbReference type="Pfam" id="PF01435"/>
    </source>
</evidence>
<evidence type="ECO:0000256" key="4">
    <source>
        <dbReference type="ARBA" id="ARBA00022692"/>
    </source>
</evidence>
<dbReference type="PANTHER" id="PTHR43221">
    <property type="entry name" value="PROTEASE HTPX"/>
    <property type="match status" value="1"/>
</dbReference>
<feature type="coiled-coil region" evidence="12">
    <location>
        <begin position="268"/>
        <end position="295"/>
    </location>
</feature>
<dbReference type="EMBL" id="CP002355">
    <property type="protein sequence ID" value="ADR33660.1"/>
    <property type="molecule type" value="Genomic_DNA"/>
</dbReference>
<dbReference type="AlphaFoldDB" id="E4U2S5"/>
<dbReference type="CDD" id="cd07336">
    <property type="entry name" value="M48B_HtpX_like"/>
    <property type="match status" value="1"/>
</dbReference>
<feature type="transmembrane region" description="Helical" evidence="11">
    <location>
        <begin position="140"/>
        <end position="157"/>
    </location>
</feature>
<dbReference type="RefSeq" id="WP_013459857.1">
    <property type="nucleotide sequence ID" value="NC_014762.1"/>
</dbReference>
<keyword evidence="6 11" id="KW-0378">Hydrolase</keyword>
<accession>E4U2S5</accession>
<feature type="transmembrane region" description="Helical" evidence="11">
    <location>
        <begin position="30"/>
        <end position="47"/>
    </location>
</feature>
<evidence type="ECO:0000256" key="2">
    <source>
        <dbReference type="ARBA" id="ARBA00022475"/>
    </source>
</evidence>
<keyword evidence="14" id="KW-0346">Stress response</keyword>
<dbReference type="KEGG" id="sku:Sulku_0997"/>
<protein>
    <recommendedName>
        <fullName evidence="11">Protease HtpX homolog</fullName>
        <ecNumber evidence="11">3.4.24.-</ecNumber>
    </recommendedName>
</protein>
<keyword evidence="12" id="KW-0175">Coiled coil</keyword>
<dbReference type="HAMAP" id="MF_00188">
    <property type="entry name" value="Pept_M48_protease_HtpX"/>
    <property type="match status" value="1"/>
</dbReference>
<feature type="transmembrane region" description="Helical" evidence="11">
    <location>
        <begin position="7"/>
        <end position="24"/>
    </location>
</feature>
<evidence type="ECO:0000256" key="11">
    <source>
        <dbReference type="HAMAP-Rule" id="MF_00188"/>
    </source>
</evidence>
<keyword evidence="7 11" id="KW-0862">Zinc</keyword>
<dbReference type="Proteomes" id="UP000008721">
    <property type="component" value="Chromosome"/>
</dbReference>
<comment type="similarity">
    <text evidence="1 11">Belongs to the peptidase M48B family.</text>
</comment>
<feature type="binding site" evidence="11">
    <location>
        <position position="134"/>
    </location>
    <ligand>
        <name>Zn(2+)</name>
        <dbReference type="ChEBI" id="CHEBI:29105"/>
        <note>catalytic</note>
    </ligand>
</feature>
<dbReference type="HOGENOM" id="CLU_042266_3_0_7"/>
<gene>
    <name evidence="11" type="primary">htpX</name>
    <name evidence="14" type="ordered locus">Sulku_0997</name>
</gene>
<dbReference type="OrthoDB" id="15218at2"/>
<keyword evidence="2 11" id="KW-1003">Cell membrane</keyword>
<evidence type="ECO:0000256" key="9">
    <source>
        <dbReference type="ARBA" id="ARBA00023049"/>
    </source>
</evidence>
<evidence type="ECO:0000256" key="1">
    <source>
        <dbReference type="ARBA" id="ARBA00009779"/>
    </source>
</evidence>
<dbReference type="InterPro" id="IPR001915">
    <property type="entry name" value="Peptidase_M48"/>
</dbReference>
<dbReference type="GO" id="GO:0008270">
    <property type="term" value="F:zinc ion binding"/>
    <property type="evidence" value="ECO:0007669"/>
    <property type="project" value="UniProtKB-UniRule"/>
</dbReference>
<keyword evidence="8 11" id="KW-1133">Transmembrane helix</keyword>
<dbReference type="eggNOG" id="COG0501">
    <property type="taxonomic scope" value="Bacteria"/>
</dbReference>
<dbReference type="InterPro" id="IPR050083">
    <property type="entry name" value="HtpX_protease"/>
</dbReference>